<reference evidence="2" key="1">
    <citation type="journal article" date="2021" name="Nat. Microbiol.">
        <title>Cocultivation of an ultrasmall environmental parasitic bacterium with lytic ability against bacteria associated with wastewater foams.</title>
        <authorList>
            <person name="Batinovic S."/>
            <person name="Rose J.J.A."/>
            <person name="Ratcliffe J."/>
            <person name="Seviour R.J."/>
            <person name="Petrovski S."/>
        </authorList>
    </citation>
    <scope>NUCLEOTIDE SEQUENCE</scope>
    <source>
        <strain evidence="2">CON9</strain>
    </source>
</reference>
<dbReference type="InterPro" id="IPR029068">
    <property type="entry name" value="Glyas_Bleomycin-R_OHBP_Dase"/>
</dbReference>
<dbReference type="SUPFAM" id="SSF54593">
    <property type="entry name" value="Glyoxalase/Bleomycin resistance protein/Dihydroxybiphenyl dioxygenase"/>
    <property type="match status" value="1"/>
</dbReference>
<evidence type="ECO:0000313" key="3">
    <source>
        <dbReference type="Proteomes" id="UP001059836"/>
    </source>
</evidence>
<evidence type="ECO:0000313" key="2">
    <source>
        <dbReference type="EMBL" id="QHN34034.1"/>
    </source>
</evidence>
<dbReference type="EMBL" id="CP045809">
    <property type="protein sequence ID" value="QHN34034.1"/>
    <property type="molecule type" value="Genomic_DNA"/>
</dbReference>
<dbReference type="RefSeq" id="WP_213246696.1">
    <property type="nucleotide sequence ID" value="NZ_CP045806.1"/>
</dbReference>
<evidence type="ECO:0000259" key="1">
    <source>
        <dbReference type="PROSITE" id="PS51819"/>
    </source>
</evidence>
<dbReference type="InterPro" id="IPR037523">
    <property type="entry name" value="VOC_core"/>
</dbReference>
<gene>
    <name evidence="2" type="ORF">GII31_03030</name>
</gene>
<organism evidence="2 3">
    <name type="scientific">Gordonia pseudamarae</name>
    <dbReference type="NCBI Taxonomy" id="2831662"/>
    <lineage>
        <taxon>Bacteria</taxon>
        <taxon>Bacillati</taxon>
        <taxon>Actinomycetota</taxon>
        <taxon>Actinomycetes</taxon>
        <taxon>Mycobacteriales</taxon>
        <taxon>Gordoniaceae</taxon>
        <taxon>Gordonia</taxon>
    </lineage>
</organism>
<dbReference type="Gene3D" id="3.10.180.10">
    <property type="entry name" value="2,3-Dihydroxybiphenyl 1,2-Dioxygenase, domain 1"/>
    <property type="match status" value="1"/>
</dbReference>
<feature type="domain" description="VOC" evidence="1">
    <location>
        <begin position="22"/>
        <end position="157"/>
    </location>
</feature>
<name>A0ABX6IFD5_9ACTN</name>
<dbReference type="Pfam" id="PF13669">
    <property type="entry name" value="Glyoxalase_4"/>
    <property type="match status" value="1"/>
</dbReference>
<dbReference type="Proteomes" id="UP001059836">
    <property type="component" value="Chromosome"/>
</dbReference>
<proteinExistence type="predicted"/>
<accession>A0ABX6IFD5</accession>
<sequence>MTIAEEFDRLGVLAATMGTDARIFHTGFVVPDLDATIADMKDTLGVVFMEPLEIAGVTLHSLDGTREDDITVRFAYSTRPCHIELIERVASKATFWSYDSRLRGHHIGVFTDDVAAEAGHLDSRGWEKVWWGTAPDGTMVFSLHETPYGFAVELVSSAGKEIFAQLFSQADPDIPGK</sequence>
<protein>
    <recommendedName>
        <fullName evidence="1">VOC domain-containing protein</fullName>
    </recommendedName>
</protein>
<dbReference type="PROSITE" id="PS51819">
    <property type="entry name" value="VOC"/>
    <property type="match status" value="1"/>
</dbReference>
<keyword evidence="3" id="KW-1185">Reference proteome</keyword>